<dbReference type="GO" id="GO:0000150">
    <property type="term" value="F:DNA strand exchange activity"/>
    <property type="evidence" value="ECO:0007669"/>
    <property type="project" value="InterPro"/>
</dbReference>
<dbReference type="STRING" id="1121420.SAMN02746098_01602"/>
<dbReference type="InterPro" id="IPR011109">
    <property type="entry name" value="DNA_bind_recombinase_dom"/>
</dbReference>
<dbReference type="RefSeq" id="WP_073029191.1">
    <property type="nucleotide sequence ID" value="NZ_FQXJ01000005.1"/>
</dbReference>
<dbReference type="EMBL" id="FQXJ01000005">
    <property type="protein sequence ID" value="SHH86448.1"/>
    <property type="molecule type" value="Genomic_DNA"/>
</dbReference>
<feature type="domain" description="Recombinase" evidence="1">
    <location>
        <begin position="166"/>
        <end position="204"/>
    </location>
</feature>
<protein>
    <submittedName>
        <fullName evidence="2">Recombinase</fullName>
    </submittedName>
</protein>
<keyword evidence="3" id="KW-1185">Reference proteome</keyword>
<organism evidence="2 3">
    <name type="scientific">Desulfosporosinus lacus DSM 15449</name>
    <dbReference type="NCBI Taxonomy" id="1121420"/>
    <lineage>
        <taxon>Bacteria</taxon>
        <taxon>Bacillati</taxon>
        <taxon>Bacillota</taxon>
        <taxon>Clostridia</taxon>
        <taxon>Eubacteriales</taxon>
        <taxon>Desulfitobacteriaceae</taxon>
        <taxon>Desulfosporosinus</taxon>
    </lineage>
</organism>
<dbReference type="GO" id="GO:0003677">
    <property type="term" value="F:DNA binding"/>
    <property type="evidence" value="ECO:0007669"/>
    <property type="project" value="InterPro"/>
</dbReference>
<accession>A0A1M5WGB6</accession>
<sequence>MRVTKEQKLIALDLVISQGKTVSEVAKKFGVTKQSMFQHLKKFPEYNEFHERKRIKGIEDRKNVLAMGREGYSQTVIARELGLAPMTVRAWLLEDGIDATLKGNDDLTCPACNGVMKKQDMFFWQCNSCGSEWWPKEAPADTDDWTRPWRIRYGDGGKEMLGIATRMRSEGYSSEEICKVLNDQGIKTPRGEEWTKQNLSQQFRRRGIVSRGGDRAKIEAVTRTLVEKGVYLKDIAIRLNSEGLMNEHGNKWTKSGISLLCQRMGIEVKRRKKISLKSDCVIHPWVADETARLEKNRAWRRSHDVPSL</sequence>
<evidence type="ECO:0000313" key="3">
    <source>
        <dbReference type="Proteomes" id="UP000183954"/>
    </source>
</evidence>
<proteinExistence type="predicted"/>
<evidence type="ECO:0000313" key="2">
    <source>
        <dbReference type="EMBL" id="SHH86448.1"/>
    </source>
</evidence>
<name>A0A1M5WGB6_9FIRM</name>
<dbReference type="OrthoDB" id="1919894at2"/>
<dbReference type="Pfam" id="PF07508">
    <property type="entry name" value="Recombinase"/>
    <property type="match status" value="1"/>
</dbReference>
<evidence type="ECO:0000259" key="1">
    <source>
        <dbReference type="Pfam" id="PF07508"/>
    </source>
</evidence>
<dbReference type="AlphaFoldDB" id="A0A1M5WGB6"/>
<reference evidence="3" key="1">
    <citation type="submission" date="2016-11" db="EMBL/GenBank/DDBJ databases">
        <authorList>
            <person name="Varghese N."/>
            <person name="Submissions S."/>
        </authorList>
    </citation>
    <scope>NUCLEOTIDE SEQUENCE [LARGE SCALE GENOMIC DNA]</scope>
    <source>
        <strain evidence="3">DSM 15449</strain>
    </source>
</reference>
<gene>
    <name evidence="2" type="ORF">SAMN02746098_01602</name>
</gene>
<dbReference type="Proteomes" id="UP000183954">
    <property type="component" value="Unassembled WGS sequence"/>
</dbReference>